<keyword evidence="4" id="KW-1185">Reference proteome</keyword>
<proteinExistence type="predicted"/>
<keyword evidence="2" id="KW-0812">Transmembrane</keyword>
<organism evidence="3 4">
    <name type="scientific">Schleiferilactobacillus shenzhenensis LY-73</name>
    <dbReference type="NCBI Taxonomy" id="1231336"/>
    <lineage>
        <taxon>Bacteria</taxon>
        <taxon>Bacillati</taxon>
        <taxon>Bacillota</taxon>
        <taxon>Bacilli</taxon>
        <taxon>Lactobacillales</taxon>
        <taxon>Lactobacillaceae</taxon>
        <taxon>Schleiferilactobacillus</taxon>
    </lineage>
</organism>
<keyword evidence="2" id="KW-0472">Membrane</keyword>
<feature type="transmembrane region" description="Helical" evidence="2">
    <location>
        <begin position="191"/>
        <end position="213"/>
    </location>
</feature>
<protein>
    <submittedName>
        <fullName evidence="3">Uncharacterized protein</fullName>
    </submittedName>
</protein>
<dbReference type="STRING" id="1231336.L248_2723"/>
<evidence type="ECO:0000256" key="2">
    <source>
        <dbReference type="SAM" id="Phobius"/>
    </source>
</evidence>
<evidence type="ECO:0000256" key="1">
    <source>
        <dbReference type="SAM" id="MobiDB-lite"/>
    </source>
</evidence>
<feature type="transmembrane region" description="Helical" evidence="2">
    <location>
        <begin position="258"/>
        <end position="279"/>
    </location>
</feature>
<dbReference type="AlphaFoldDB" id="U4TMB6"/>
<feature type="transmembrane region" description="Helical" evidence="2">
    <location>
        <begin position="234"/>
        <end position="252"/>
    </location>
</feature>
<accession>U4TMB6</accession>
<feature type="transmembrane region" description="Helical" evidence="2">
    <location>
        <begin position="115"/>
        <end position="136"/>
    </location>
</feature>
<evidence type="ECO:0000313" key="4">
    <source>
        <dbReference type="Proteomes" id="UP000030647"/>
    </source>
</evidence>
<dbReference type="Proteomes" id="UP000030647">
    <property type="component" value="Unassembled WGS sequence"/>
</dbReference>
<reference evidence="4" key="1">
    <citation type="journal article" date="2013" name="Genome Announc.">
        <title>Whole-Genome Sequencing of Lactobacillus shenzhenensis Strain LY-73T.</title>
        <authorList>
            <person name="Lin Z."/>
            <person name="Liu Z."/>
            <person name="Yang R."/>
            <person name="Zou Y."/>
            <person name="Wan D."/>
            <person name="Chen J."/>
            <person name="Guo M."/>
            <person name="Zhao J."/>
            <person name="Fang C."/>
            <person name="Yang R."/>
            <person name="Liu F."/>
        </authorList>
    </citation>
    <scope>NUCLEOTIDE SEQUENCE [LARGE SCALE GENOMIC DNA]</scope>
    <source>
        <strain evidence="4">LY-73</strain>
    </source>
</reference>
<keyword evidence="2" id="KW-1133">Transmembrane helix</keyword>
<dbReference type="HOGENOM" id="CLU_838856_0_0_9"/>
<feature type="region of interest" description="Disordered" evidence="1">
    <location>
        <begin position="1"/>
        <end position="82"/>
    </location>
</feature>
<feature type="compositionally biased region" description="Polar residues" evidence="1">
    <location>
        <begin position="1"/>
        <end position="30"/>
    </location>
</feature>
<dbReference type="EMBL" id="KI271587">
    <property type="protein sequence ID" value="ERL65324.1"/>
    <property type="molecule type" value="Genomic_DNA"/>
</dbReference>
<feature type="compositionally biased region" description="Low complexity" evidence="1">
    <location>
        <begin position="66"/>
        <end position="78"/>
    </location>
</feature>
<gene>
    <name evidence="3" type="ORF">L248_2723</name>
</gene>
<feature type="compositionally biased region" description="Pro residues" evidence="1">
    <location>
        <begin position="35"/>
        <end position="57"/>
    </location>
</feature>
<sequence length="331" mass="35381">MPVTTAQADQSTAPAASTVASQPDSSATNSAAPGQTPPAAPGQATPPPTASVPPAYGPTPDQGNVPPAYVAPAQPAGPNRLDQAKTYGANYFNNLLQSWQHPMAWAAHQQDEHPYYGIISLVLLALLNTLAFWGVMRHIVQLLLSWAVKYASNLGGVIGGASVASNLPSASEIASVQAQVDQAVSLYVSNAYIQFFLYTIAIFALNIVVGYLAKRYLMGDETQSFFSYVNQFSYYLNSALIVAAIMAVLALLGIVQSYVVLIGLIMIAGAIFNVAFFMATTQGVQKRLDRVYTMVIVQVAVNVLVMLFVTSRITSIVTTIIDQMQHSGLFR</sequence>
<evidence type="ECO:0000313" key="3">
    <source>
        <dbReference type="EMBL" id="ERL65324.1"/>
    </source>
</evidence>
<name>U4TMB6_9LACO</name>